<evidence type="ECO:0000256" key="9">
    <source>
        <dbReference type="ARBA" id="ARBA00044518"/>
    </source>
</evidence>
<evidence type="ECO:0000256" key="5">
    <source>
        <dbReference type="ARBA" id="ARBA00023052"/>
    </source>
</evidence>
<dbReference type="EC" id="4.1.2.63" evidence="9"/>
<comment type="catalytic activity">
    <reaction evidence="7">
        <text>a 2-hydroxy-3-methyl fatty acyl-CoA = a 2-methyl-branched fatty aldehyde + formyl-CoA</text>
        <dbReference type="Rhea" id="RHEA:25375"/>
        <dbReference type="ChEBI" id="CHEBI:49188"/>
        <dbReference type="ChEBI" id="CHEBI:57376"/>
        <dbReference type="ChEBI" id="CHEBI:58783"/>
        <dbReference type="EC" id="4.1.2.63"/>
    </reaction>
    <physiologicalReaction direction="left-to-right" evidence="7">
        <dbReference type="Rhea" id="RHEA:25376"/>
    </physiologicalReaction>
</comment>
<evidence type="ECO:0000256" key="10">
    <source>
        <dbReference type="RuleBase" id="RU362132"/>
    </source>
</evidence>
<dbReference type="Pfam" id="PF02776">
    <property type="entry name" value="TPP_enzyme_N"/>
    <property type="match status" value="1"/>
</dbReference>
<dbReference type="Gene3D" id="3.40.50.1220">
    <property type="entry name" value="TPP-binding domain"/>
    <property type="match status" value="1"/>
</dbReference>
<feature type="domain" description="Thiamine pyrophosphate enzyme N-terminal TPP-binding" evidence="13">
    <location>
        <begin position="6"/>
        <end position="120"/>
    </location>
</feature>
<dbReference type="Pfam" id="PF00205">
    <property type="entry name" value="TPP_enzyme_M"/>
    <property type="match status" value="1"/>
</dbReference>
<dbReference type="InterPro" id="IPR011766">
    <property type="entry name" value="TPP_enzyme_TPP-bd"/>
</dbReference>
<sequence>MAENITGAELVARSLKSLGVDTIFGLTGYPITAVAEAAIDVGIRFLGFRNEQAASYAATAYGYLTGKPGCLLVVGGPGVIHALAGVINSSGNCFPLLMLAGSSETQLLTKGSFQELDAISLLTPHVKTAVRWTNKDDAINPIALAYRQAWYGRSGAGYVDLPADLLRSKVDVKHQPTRLTIPPPPAPFPDTDKVSRVAQVLKNAKAPLVLIGKGCAYARAETILRHLIDSTQLPFLPSPMGKGVVPDSHPCNVSSARSSALRNADVILVLAARLNWIFHFGEPPKFSPTARLIQIDIDANVIGQNRGDAELGVVADVNKFTQCLLSELKDWQYPSTTPYWHLLQQEKAANESKQAQLEKITTLPLKIEAAFNRIRTTLNALSPPPLGEIVYIAEGARTMDTSRTSFFQEHPRLRLDAGTHGTMGVGMGYAIAAWEAYNGPNAGGGSGRKKVVCIVGDSAFGFSGMEVETMARFGMDVLIFVMNNGGVYHGHANSKEEWQAQHEATKRGDGINGLRSWSLGYETRYDLLAEAVGGKGYFVRTPEELIKATEEGFRADVPVIVNVSMESGRGSVAVFGFETPPTKSKDTKL</sequence>
<dbReference type="PANTHER" id="PTHR43710">
    <property type="entry name" value="2-HYDROXYACYL-COA LYASE"/>
    <property type="match status" value="1"/>
</dbReference>
<organism evidence="14 15">
    <name type="scientific">Zasmidium cellare</name>
    <name type="common">Wine cellar mold</name>
    <name type="synonym">Racodium cellare</name>
    <dbReference type="NCBI Taxonomy" id="395010"/>
    <lineage>
        <taxon>Eukaryota</taxon>
        <taxon>Fungi</taxon>
        <taxon>Dikarya</taxon>
        <taxon>Ascomycota</taxon>
        <taxon>Pezizomycotina</taxon>
        <taxon>Dothideomycetes</taxon>
        <taxon>Dothideomycetidae</taxon>
        <taxon>Mycosphaerellales</taxon>
        <taxon>Mycosphaerellaceae</taxon>
        <taxon>Zasmidium</taxon>
    </lineage>
</organism>
<dbReference type="EMBL" id="JAXOVC010000001">
    <property type="protein sequence ID" value="KAK4507563.1"/>
    <property type="molecule type" value="Genomic_DNA"/>
</dbReference>
<evidence type="ECO:0000256" key="7">
    <source>
        <dbReference type="ARBA" id="ARBA00044451"/>
    </source>
</evidence>
<feature type="domain" description="Thiamine pyrophosphate enzyme central" evidence="11">
    <location>
        <begin position="194"/>
        <end position="323"/>
    </location>
</feature>
<dbReference type="InterPro" id="IPR012001">
    <property type="entry name" value="Thiamin_PyroP_enz_TPP-bd_dom"/>
</dbReference>
<evidence type="ECO:0000256" key="3">
    <source>
        <dbReference type="ARBA" id="ARBA00022723"/>
    </source>
</evidence>
<protein>
    <recommendedName>
        <fullName evidence="9">2-hydroxyacyl-CoA lyase</fullName>
        <ecNumber evidence="9">4.1.2.63</ecNumber>
    </recommendedName>
</protein>
<accession>A0ABR0F398</accession>
<dbReference type="InterPro" id="IPR045025">
    <property type="entry name" value="HACL1-like"/>
</dbReference>
<dbReference type="InterPro" id="IPR029035">
    <property type="entry name" value="DHS-like_NAD/FAD-binding_dom"/>
</dbReference>
<comment type="catalytic activity">
    <reaction evidence="8">
        <text>an (R)-2-hydroxy-long-chain-fatty acyl-CoA = a long-chain fatty aldehyde + formyl-CoA</text>
        <dbReference type="Rhea" id="RHEA:67444"/>
        <dbReference type="ChEBI" id="CHEBI:17176"/>
        <dbReference type="ChEBI" id="CHEBI:57376"/>
        <dbReference type="ChEBI" id="CHEBI:170012"/>
        <dbReference type="EC" id="4.1.2.63"/>
    </reaction>
    <physiologicalReaction direction="left-to-right" evidence="8">
        <dbReference type="Rhea" id="RHEA:67445"/>
    </physiologicalReaction>
</comment>
<dbReference type="CDD" id="cd07035">
    <property type="entry name" value="TPP_PYR_POX_like"/>
    <property type="match status" value="1"/>
</dbReference>
<dbReference type="SUPFAM" id="SSF52518">
    <property type="entry name" value="Thiamin diphosphate-binding fold (THDP-binding)"/>
    <property type="match status" value="2"/>
</dbReference>
<evidence type="ECO:0000256" key="4">
    <source>
        <dbReference type="ARBA" id="ARBA00022842"/>
    </source>
</evidence>
<reference evidence="14 15" key="1">
    <citation type="journal article" date="2023" name="G3 (Bethesda)">
        <title>A chromosome-level genome assembly of Zasmidium syzygii isolated from banana leaves.</title>
        <authorList>
            <person name="van Westerhoven A.C."/>
            <person name="Mehrabi R."/>
            <person name="Talebi R."/>
            <person name="Steentjes M.B.F."/>
            <person name="Corcolon B."/>
            <person name="Chong P.A."/>
            <person name="Kema G.H.J."/>
            <person name="Seidl M.F."/>
        </authorList>
    </citation>
    <scope>NUCLEOTIDE SEQUENCE [LARGE SCALE GENOMIC DNA]</scope>
    <source>
        <strain evidence="14 15">P124</strain>
    </source>
</reference>
<keyword evidence="5 10" id="KW-0786">Thiamine pyrophosphate</keyword>
<evidence type="ECO:0000256" key="6">
    <source>
        <dbReference type="ARBA" id="ARBA00023239"/>
    </source>
</evidence>
<dbReference type="PANTHER" id="PTHR43710:SF2">
    <property type="entry name" value="2-HYDROXYACYL-COA LYASE 1"/>
    <property type="match status" value="1"/>
</dbReference>
<dbReference type="InterPro" id="IPR029061">
    <property type="entry name" value="THDP-binding"/>
</dbReference>
<evidence type="ECO:0000259" key="12">
    <source>
        <dbReference type="Pfam" id="PF02775"/>
    </source>
</evidence>
<evidence type="ECO:0000256" key="1">
    <source>
        <dbReference type="ARBA" id="ARBA00001964"/>
    </source>
</evidence>
<dbReference type="Gene3D" id="3.40.50.970">
    <property type="match status" value="2"/>
</dbReference>
<keyword evidence="4" id="KW-0460">Magnesium</keyword>
<dbReference type="Pfam" id="PF02775">
    <property type="entry name" value="TPP_enzyme_C"/>
    <property type="match status" value="1"/>
</dbReference>
<proteinExistence type="inferred from homology"/>
<keyword evidence="6" id="KW-0456">Lyase</keyword>
<dbReference type="SUPFAM" id="SSF52467">
    <property type="entry name" value="DHS-like NAD/FAD-binding domain"/>
    <property type="match status" value="1"/>
</dbReference>
<evidence type="ECO:0000256" key="2">
    <source>
        <dbReference type="ARBA" id="ARBA00007812"/>
    </source>
</evidence>
<comment type="similarity">
    <text evidence="2 10">Belongs to the TPP enzyme family.</text>
</comment>
<evidence type="ECO:0000259" key="13">
    <source>
        <dbReference type="Pfam" id="PF02776"/>
    </source>
</evidence>
<evidence type="ECO:0000259" key="11">
    <source>
        <dbReference type="Pfam" id="PF00205"/>
    </source>
</evidence>
<evidence type="ECO:0000256" key="8">
    <source>
        <dbReference type="ARBA" id="ARBA00044454"/>
    </source>
</evidence>
<comment type="cofactor">
    <cofactor evidence="1">
        <name>thiamine diphosphate</name>
        <dbReference type="ChEBI" id="CHEBI:58937"/>
    </cofactor>
</comment>
<gene>
    <name evidence="14" type="ORF">PRZ48_001298</name>
</gene>
<evidence type="ECO:0000313" key="15">
    <source>
        <dbReference type="Proteomes" id="UP001305779"/>
    </source>
</evidence>
<dbReference type="InterPro" id="IPR012000">
    <property type="entry name" value="Thiamin_PyroP_enz_cen_dom"/>
</dbReference>
<name>A0ABR0F398_ZASCE</name>
<keyword evidence="15" id="KW-1185">Reference proteome</keyword>
<dbReference type="CDD" id="cd02004">
    <property type="entry name" value="TPP_BZL_OCoD_HPCL"/>
    <property type="match status" value="1"/>
</dbReference>
<comment type="caution">
    <text evidence="14">The sequence shown here is derived from an EMBL/GenBank/DDBJ whole genome shotgun (WGS) entry which is preliminary data.</text>
</comment>
<evidence type="ECO:0000313" key="14">
    <source>
        <dbReference type="EMBL" id="KAK4507563.1"/>
    </source>
</evidence>
<feature type="domain" description="Thiamine pyrophosphate enzyme TPP-binding" evidence="12">
    <location>
        <begin position="399"/>
        <end position="563"/>
    </location>
</feature>
<dbReference type="Proteomes" id="UP001305779">
    <property type="component" value="Unassembled WGS sequence"/>
</dbReference>
<keyword evidence="3" id="KW-0479">Metal-binding</keyword>